<keyword evidence="6" id="KW-0413">Isomerase</keyword>
<keyword evidence="3" id="KW-0129">CBS domain</keyword>
<dbReference type="InterPro" id="IPR000644">
    <property type="entry name" value="CBS_dom"/>
</dbReference>
<dbReference type="EMBL" id="MLJW01000382">
    <property type="protein sequence ID" value="OIQ88211.1"/>
    <property type="molecule type" value="Genomic_DNA"/>
</dbReference>
<evidence type="ECO:0000313" key="6">
    <source>
        <dbReference type="EMBL" id="OIQ88211.1"/>
    </source>
</evidence>
<name>A0A1J5RF03_9ZZZZ</name>
<dbReference type="PIRSF" id="PIRSF004692">
    <property type="entry name" value="KdsD_KpsF"/>
    <property type="match status" value="1"/>
</dbReference>
<dbReference type="PANTHER" id="PTHR42745">
    <property type="match status" value="1"/>
</dbReference>
<dbReference type="CDD" id="cd04604">
    <property type="entry name" value="CBS_pair_SIS_assoc"/>
    <property type="match status" value="1"/>
</dbReference>
<dbReference type="PROSITE" id="PS51464">
    <property type="entry name" value="SIS"/>
    <property type="match status" value="1"/>
</dbReference>
<dbReference type="GO" id="GO:1901135">
    <property type="term" value="P:carbohydrate derivative metabolic process"/>
    <property type="evidence" value="ECO:0007669"/>
    <property type="project" value="InterPro"/>
</dbReference>
<protein>
    <submittedName>
        <fullName evidence="6">Arabinose 5-phosphate isomerase KdsD</fullName>
        <ecNumber evidence="6">5.3.1.13</ecNumber>
    </submittedName>
</protein>
<proteinExistence type="inferred from homology"/>
<dbReference type="InterPro" id="IPR046342">
    <property type="entry name" value="CBS_dom_sf"/>
</dbReference>
<evidence type="ECO:0000256" key="3">
    <source>
        <dbReference type="ARBA" id="ARBA00023122"/>
    </source>
</evidence>
<dbReference type="EC" id="5.3.1.13" evidence="6"/>
<dbReference type="InterPro" id="IPR001347">
    <property type="entry name" value="SIS_dom"/>
</dbReference>
<feature type="domain" description="CBS" evidence="4">
    <location>
        <begin position="273"/>
        <end position="324"/>
    </location>
</feature>
<evidence type="ECO:0000259" key="5">
    <source>
        <dbReference type="PROSITE" id="PS51464"/>
    </source>
</evidence>
<accession>A0A1J5RF03</accession>
<sequence length="324" mass="34017">MTAAPRSALSILPEGRRVIREEAEALLALADSLGESFDLAVERLLAAKGRIAVTGMGKSGLVGRKIAATLASTGSPAFFLHPAEASHGDLGMLTEADILIALSASGESAELAAILSYCLRFGVPVIAVTRAADSMLGRAGSLCLTLPALPEACPLNLAPTTSTTMQLALGDALAVALMHRRGFTPERFHDFHPGGRLGHQLLQLRDVMHGGHELPIVGEDTLIRDGIVVMTAKRFGCVGVVNAAGALTGIFTDGDLRRCLDPTLLDRPVGAVMIRNPKQVGPDMFLADAARIMANHAIPSLFVTEEGRPLGIVHLHDLLKTGLV</sequence>
<dbReference type="GO" id="GO:0097367">
    <property type="term" value="F:carbohydrate derivative binding"/>
    <property type="evidence" value="ECO:0007669"/>
    <property type="project" value="InterPro"/>
</dbReference>
<feature type="domain" description="CBS" evidence="4">
    <location>
        <begin position="208"/>
        <end position="267"/>
    </location>
</feature>
<comment type="similarity">
    <text evidence="1">Belongs to the SIS family. GutQ/KpsF subfamily.</text>
</comment>
<dbReference type="InterPro" id="IPR046348">
    <property type="entry name" value="SIS_dom_sf"/>
</dbReference>
<keyword evidence="2" id="KW-0677">Repeat</keyword>
<dbReference type="GO" id="GO:0005975">
    <property type="term" value="P:carbohydrate metabolic process"/>
    <property type="evidence" value="ECO:0007669"/>
    <property type="project" value="InterPro"/>
</dbReference>
<dbReference type="CDD" id="cd05014">
    <property type="entry name" value="SIS_Kpsf"/>
    <property type="match status" value="1"/>
</dbReference>
<dbReference type="InterPro" id="IPR004800">
    <property type="entry name" value="KdsD/KpsF-type"/>
</dbReference>
<dbReference type="FunFam" id="3.40.50.10490:FF:000011">
    <property type="entry name" value="Arabinose 5-phosphate isomerase"/>
    <property type="match status" value="1"/>
</dbReference>
<dbReference type="Gene3D" id="3.10.580.10">
    <property type="entry name" value="CBS-domain"/>
    <property type="match status" value="1"/>
</dbReference>
<reference evidence="6" key="1">
    <citation type="submission" date="2016-10" db="EMBL/GenBank/DDBJ databases">
        <title>Sequence of Gallionella enrichment culture.</title>
        <authorList>
            <person name="Poehlein A."/>
            <person name="Muehling M."/>
            <person name="Daniel R."/>
        </authorList>
    </citation>
    <scope>NUCLEOTIDE SEQUENCE</scope>
</reference>
<evidence type="ECO:0000256" key="1">
    <source>
        <dbReference type="ARBA" id="ARBA00008165"/>
    </source>
</evidence>
<dbReference type="SMART" id="SM00116">
    <property type="entry name" value="CBS"/>
    <property type="match status" value="2"/>
</dbReference>
<gene>
    <name evidence="6" type="primary">kdsD_10</name>
    <name evidence="6" type="ORF">GALL_299030</name>
</gene>
<comment type="caution">
    <text evidence="6">The sequence shown here is derived from an EMBL/GenBank/DDBJ whole genome shotgun (WGS) entry which is preliminary data.</text>
</comment>
<dbReference type="InterPro" id="IPR050986">
    <property type="entry name" value="GutQ/KpsF_isomerases"/>
</dbReference>
<dbReference type="Pfam" id="PF01380">
    <property type="entry name" value="SIS"/>
    <property type="match status" value="1"/>
</dbReference>
<dbReference type="PROSITE" id="PS51371">
    <property type="entry name" value="CBS"/>
    <property type="match status" value="2"/>
</dbReference>
<dbReference type="SUPFAM" id="SSF53697">
    <property type="entry name" value="SIS domain"/>
    <property type="match status" value="1"/>
</dbReference>
<feature type="domain" description="SIS" evidence="5">
    <location>
        <begin position="40"/>
        <end position="183"/>
    </location>
</feature>
<dbReference type="Gene3D" id="3.40.50.10490">
    <property type="entry name" value="Glucose-6-phosphate isomerase like protein, domain 1"/>
    <property type="match status" value="1"/>
</dbReference>
<organism evidence="6">
    <name type="scientific">mine drainage metagenome</name>
    <dbReference type="NCBI Taxonomy" id="410659"/>
    <lineage>
        <taxon>unclassified sequences</taxon>
        <taxon>metagenomes</taxon>
        <taxon>ecological metagenomes</taxon>
    </lineage>
</organism>
<dbReference type="Pfam" id="PF00571">
    <property type="entry name" value="CBS"/>
    <property type="match status" value="2"/>
</dbReference>
<dbReference type="InterPro" id="IPR035474">
    <property type="entry name" value="SIS_Kpsf"/>
</dbReference>
<dbReference type="NCBIfam" id="TIGR00393">
    <property type="entry name" value="kpsF"/>
    <property type="match status" value="1"/>
</dbReference>
<evidence type="ECO:0000259" key="4">
    <source>
        <dbReference type="PROSITE" id="PS51371"/>
    </source>
</evidence>
<dbReference type="GO" id="GO:0019146">
    <property type="term" value="F:arabinose-5-phosphate isomerase activity"/>
    <property type="evidence" value="ECO:0007669"/>
    <property type="project" value="UniProtKB-EC"/>
</dbReference>
<evidence type="ECO:0000256" key="2">
    <source>
        <dbReference type="ARBA" id="ARBA00022737"/>
    </source>
</evidence>
<dbReference type="SUPFAM" id="SSF54631">
    <property type="entry name" value="CBS-domain pair"/>
    <property type="match status" value="1"/>
</dbReference>
<dbReference type="PANTHER" id="PTHR42745:SF1">
    <property type="entry name" value="ARABINOSE 5-PHOSPHATE ISOMERASE KDSD"/>
    <property type="match status" value="1"/>
</dbReference>
<dbReference type="AlphaFoldDB" id="A0A1J5RF03"/>